<protein>
    <recommendedName>
        <fullName evidence="12">Sushi, von Willebrand factor type A, EGF and pentraxin domain-containing protein 1</fullName>
    </recommendedName>
</protein>
<evidence type="ECO:0000313" key="10">
    <source>
        <dbReference type="EnsemblMetazoa" id="SMAR004233-PA"/>
    </source>
</evidence>
<feature type="domain" description="G-protein coupled receptors family 2 profile 1" evidence="8">
    <location>
        <begin position="330"/>
        <end position="416"/>
    </location>
</feature>
<dbReference type="PhylomeDB" id="T1ISZ4"/>
<dbReference type="Pfam" id="PF00084">
    <property type="entry name" value="Sushi"/>
    <property type="match status" value="5"/>
</dbReference>
<feature type="domain" description="Sushi" evidence="9">
    <location>
        <begin position="174"/>
        <end position="232"/>
    </location>
</feature>
<dbReference type="PANTHER" id="PTHR19325:SF555">
    <property type="entry name" value="HIG-ANCHORING SCAFFOLD PROTEIN, ISOFORM G"/>
    <property type="match status" value="1"/>
</dbReference>
<dbReference type="SUPFAM" id="SSF57535">
    <property type="entry name" value="Complement control module/SCR domain"/>
    <property type="match status" value="5"/>
</dbReference>
<feature type="compositionally biased region" description="Low complexity" evidence="6">
    <location>
        <begin position="95"/>
        <end position="126"/>
    </location>
</feature>
<evidence type="ECO:0000259" key="9">
    <source>
        <dbReference type="PROSITE" id="PS50923"/>
    </source>
</evidence>
<dbReference type="EMBL" id="JH431451">
    <property type="status" value="NOT_ANNOTATED_CDS"/>
    <property type="molecule type" value="Genomic_DNA"/>
</dbReference>
<dbReference type="CDD" id="cd00033">
    <property type="entry name" value="CCP"/>
    <property type="match status" value="5"/>
</dbReference>
<proteinExistence type="predicted"/>
<dbReference type="AlphaFoldDB" id="T1ISZ4"/>
<reference evidence="10" key="2">
    <citation type="submission" date="2015-02" db="UniProtKB">
        <authorList>
            <consortium name="EnsemblMetazoa"/>
        </authorList>
    </citation>
    <scope>IDENTIFICATION</scope>
</reference>
<dbReference type="InterPro" id="IPR050350">
    <property type="entry name" value="Compl-Cell_Adhes-Reg"/>
</dbReference>
<feature type="region of interest" description="Disordered" evidence="6">
    <location>
        <begin position="55"/>
        <end position="130"/>
    </location>
</feature>
<feature type="disulfide bond" evidence="5">
    <location>
        <begin position="380"/>
        <end position="407"/>
    </location>
</feature>
<evidence type="ECO:0000256" key="7">
    <source>
        <dbReference type="SAM" id="SignalP"/>
    </source>
</evidence>
<name>T1ISZ4_STRMM</name>
<dbReference type="SMART" id="SM00032">
    <property type="entry name" value="CCP"/>
    <property type="match status" value="8"/>
</dbReference>
<keyword evidence="2" id="KW-0677">Repeat</keyword>
<feature type="disulfide bond" evidence="5">
    <location>
        <begin position="439"/>
        <end position="466"/>
    </location>
</feature>
<reference evidence="11" key="1">
    <citation type="submission" date="2011-05" db="EMBL/GenBank/DDBJ databases">
        <authorList>
            <person name="Richards S.R."/>
            <person name="Qu J."/>
            <person name="Jiang H."/>
            <person name="Jhangiani S.N."/>
            <person name="Agravi P."/>
            <person name="Goodspeed R."/>
            <person name="Gross S."/>
            <person name="Mandapat C."/>
            <person name="Jackson L."/>
            <person name="Mathew T."/>
            <person name="Pu L."/>
            <person name="Thornton R."/>
            <person name="Saada N."/>
            <person name="Wilczek-Boney K.B."/>
            <person name="Lee S."/>
            <person name="Kovar C."/>
            <person name="Wu Y."/>
            <person name="Scherer S.E."/>
            <person name="Worley K.C."/>
            <person name="Muzny D.M."/>
            <person name="Gibbs R."/>
        </authorList>
    </citation>
    <scope>NUCLEOTIDE SEQUENCE</scope>
    <source>
        <strain evidence="11">Brora</strain>
    </source>
</reference>
<evidence type="ECO:0000256" key="4">
    <source>
        <dbReference type="ARBA" id="ARBA00023180"/>
    </source>
</evidence>
<feature type="domain" description="Sushi" evidence="9">
    <location>
        <begin position="768"/>
        <end position="828"/>
    </location>
</feature>
<evidence type="ECO:0000259" key="8">
    <source>
        <dbReference type="PROSITE" id="PS50227"/>
    </source>
</evidence>
<evidence type="ECO:0000256" key="1">
    <source>
        <dbReference type="ARBA" id="ARBA00022659"/>
    </source>
</evidence>
<evidence type="ECO:0000256" key="6">
    <source>
        <dbReference type="SAM" id="MobiDB-lite"/>
    </source>
</evidence>
<dbReference type="HOGENOM" id="CLU_282599_0_0_1"/>
<sequence length="1105" mass="121431">MVPRNPIFLFLVILVSSFYITTLTAQDPPDTSVLGPNVDEELTTVTDSTVDDATTKAADDATTKAADDATTKAADDATTKAADDATTKDDDTDATTKAGATDVSDDASGGPSPTPSAASKTTPSSDDCTKDTAKISKTNRECRASCSDTKKCKNTKATCQCDGICGMVCISPDVKCRKPVSIAHGKVSTLEGLHFGNAAVYVCEPEYELIGPEERFCQGDQKWSDEEPFCTMEGARCPDLPEVQNSTKVPSREDSTEFFVGDFASYKCDDGFQQNGEISEVECISTESAEAHWTPLNMTCDPTPCETLEPIANGTASGENFTFGDTATFECNPGYAMIGEGELICQADVPDVECPIPEDPKNGLVQFDPELYGHVVYYKCDPGFMINGTEYRECVNDGEWSGNDTVCSEIDCGQPEEPENGTIIFLSGTTWSKQVDYSCNEDTTAVGEASAECLEDGTWSNPAPTCLSHCIVVEIEHGFLVSAGVMDYEDYNMIPTGVLFPHNTSAQVACEKNYEMPSTGPTMQNHGDVECCNGTWAPSFECVPARCFCDDLNYDKLHARNFTLARDCIEPTAHEADVLLKCEPEFPEMVKEGVVLKCEIGEWKYPEDPDEYCRKRSCNVKEISLKNGKIYKDQVEWMGVTAADVPEMTDHGTELRFECTEEGFELYVGKMPVNHPESNVNFTIRDCENGVWSGRMPVCRPARCLCANLTANLTEKGLETSECDELASSGDFVQMQCAGNYSKPQGPLIAECQSGQWKPFDTICLKMCSCEDLRGNLSDSLVATCDANMGSGDRVDLECAKGYVNLTGDPSAECMEGLWLMNDTFCNATDEVPTDEGLMRDCIYKTSATSSQIQAFYQGRYLLHNSPISHLGNLTLRCSNVHNFKFVGNRHLQCIDGKFNGPLPQCKSLIPNSPQTAPPLWLTTYPTDYPKVSEDGVLVIPRGSAVSVTCWYATTKPDIKIETDIKFKSQKEATFNRFVGWTTVYESISQPTTLNYSCGVPGKTPIEDFTQYLEIKVADTCRLNENRIEAFGLIVDPETRRYLYVEEDRVDLICGGFVERAFPYMTCKQGGRWDFAPEEDCPKEEETTEAAVLTTRLKISLCIEI</sequence>
<dbReference type="InterPro" id="IPR000436">
    <property type="entry name" value="Sushi_SCR_CCP_dom"/>
</dbReference>
<evidence type="ECO:0000256" key="5">
    <source>
        <dbReference type="PROSITE-ProRule" id="PRU00302"/>
    </source>
</evidence>
<keyword evidence="1 5" id="KW-0768">Sushi</keyword>
<keyword evidence="3 5" id="KW-1015">Disulfide bond</keyword>
<feature type="disulfide bond" evidence="5">
    <location>
        <begin position="203"/>
        <end position="230"/>
    </location>
</feature>
<dbReference type="PANTHER" id="PTHR19325">
    <property type="entry name" value="COMPLEMENT COMPONENT-RELATED SUSHI DOMAIN-CONTAINING"/>
    <property type="match status" value="1"/>
</dbReference>
<feature type="disulfide bond" evidence="5">
    <location>
        <begin position="799"/>
        <end position="826"/>
    </location>
</feature>
<dbReference type="GO" id="GO:0004930">
    <property type="term" value="F:G protein-coupled receptor activity"/>
    <property type="evidence" value="ECO:0007669"/>
    <property type="project" value="InterPro"/>
</dbReference>
<feature type="compositionally biased region" description="Basic and acidic residues" evidence="6">
    <location>
        <begin position="55"/>
        <end position="89"/>
    </location>
</feature>
<dbReference type="EnsemblMetazoa" id="SMAR004233-RA">
    <property type="protein sequence ID" value="SMAR004233-PA"/>
    <property type="gene ID" value="SMAR004233"/>
</dbReference>
<feature type="signal peptide" evidence="7">
    <location>
        <begin position="1"/>
        <end position="25"/>
    </location>
</feature>
<keyword evidence="4" id="KW-0325">Glycoprotein</keyword>
<dbReference type="InterPro" id="IPR035976">
    <property type="entry name" value="Sushi/SCR/CCP_sf"/>
</dbReference>
<keyword evidence="11" id="KW-1185">Reference proteome</keyword>
<feature type="chain" id="PRO_5004578773" description="Sushi, von Willebrand factor type A, EGF and pentraxin domain-containing protein 1" evidence="7">
    <location>
        <begin position="26"/>
        <end position="1105"/>
    </location>
</feature>
<dbReference type="PROSITE" id="PS50227">
    <property type="entry name" value="G_PROTEIN_RECEP_F2_3"/>
    <property type="match status" value="1"/>
</dbReference>
<evidence type="ECO:0008006" key="12">
    <source>
        <dbReference type="Google" id="ProtNLM"/>
    </source>
</evidence>
<feature type="domain" description="Sushi" evidence="9">
    <location>
        <begin position="352"/>
        <end position="409"/>
    </location>
</feature>
<accession>T1ISZ4</accession>
<dbReference type="InterPro" id="IPR001879">
    <property type="entry name" value="GPCR_2_extracellular_dom"/>
</dbReference>
<dbReference type="GO" id="GO:0016020">
    <property type="term" value="C:membrane"/>
    <property type="evidence" value="ECO:0007669"/>
    <property type="project" value="InterPro"/>
</dbReference>
<evidence type="ECO:0000256" key="3">
    <source>
        <dbReference type="ARBA" id="ARBA00023157"/>
    </source>
</evidence>
<dbReference type="eggNOG" id="KOG4297">
    <property type="taxonomic scope" value="Eukaryota"/>
</dbReference>
<comment type="caution">
    <text evidence="5">Lacks conserved residue(s) required for the propagation of feature annotation.</text>
</comment>
<dbReference type="PROSITE" id="PS50923">
    <property type="entry name" value="SUSHI"/>
    <property type="match status" value="5"/>
</dbReference>
<dbReference type="Proteomes" id="UP000014500">
    <property type="component" value="Unassembled WGS sequence"/>
</dbReference>
<dbReference type="Gene3D" id="2.10.70.10">
    <property type="entry name" value="Complement Module, domain 1"/>
    <property type="match status" value="6"/>
</dbReference>
<feature type="domain" description="Sushi" evidence="9">
    <location>
        <begin position="235"/>
        <end position="302"/>
    </location>
</feature>
<dbReference type="STRING" id="126957.T1ISZ4"/>
<keyword evidence="7" id="KW-0732">Signal</keyword>
<feature type="domain" description="Sushi" evidence="9">
    <location>
        <begin position="410"/>
        <end position="468"/>
    </location>
</feature>
<organism evidence="10 11">
    <name type="scientific">Strigamia maritima</name>
    <name type="common">European centipede</name>
    <name type="synonym">Geophilus maritimus</name>
    <dbReference type="NCBI Taxonomy" id="126957"/>
    <lineage>
        <taxon>Eukaryota</taxon>
        <taxon>Metazoa</taxon>
        <taxon>Ecdysozoa</taxon>
        <taxon>Arthropoda</taxon>
        <taxon>Myriapoda</taxon>
        <taxon>Chilopoda</taxon>
        <taxon>Pleurostigmophora</taxon>
        <taxon>Geophilomorpha</taxon>
        <taxon>Linotaeniidae</taxon>
        <taxon>Strigamia</taxon>
    </lineage>
</organism>
<evidence type="ECO:0000256" key="2">
    <source>
        <dbReference type="ARBA" id="ARBA00022737"/>
    </source>
</evidence>
<evidence type="ECO:0000313" key="11">
    <source>
        <dbReference type="Proteomes" id="UP000014500"/>
    </source>
</evidence>